<evidence type="ECO:0000313" key="3">
    <source>
        <dbReference type="EMBL" id="MFC0471733.1"/>
    </source>
</evidence>
<feature type="domain" description="NodB homology" evidence="2">
    <location>
        <begin position="174"/>
        <end position="357"/>
    </location>
</feature>
<dbReference type="Proteomes" id="UP001589838">
    <property type="component" value="Unassembled WGS sequence"/>
</dbReference>
<evidence type="ECO:0000313" key="4">
    <source>
        <dbReference type="Proteomes" id="UP001589838"/>
    </source>
</evidence>
<dbReference type="EMBL" id="JBHLUX010000036">
    <property type="protein sequence ID" value="MFC0471733.1"/>
    <property type="molecule type" value="Genomic_DNA"/>
</dbReference>
<dbReference type="CDD" id="cd10917">
    <property type="entry name" value="CE4_NodB_like_6s_7s"/>
    <property type="match status" value="1"/>
</dbReference>
<dbReference type="PROSITE" id="PS51677">
    <property type="entry name" value="NODB"/>
    <property type="match status" value="1"/>
</dbReference>
<feature type="chain" id="PRO_5045140507" evidence="1">
    <location>
        <begin position="37"/>
        <end position="365"/>
    </location>
</feature>
<dbReference type="InterPro" id="IPR011330">
    <property type="entry name" value="Glyco_hydro/deAcase_b/a-brl"/>
</dbReference>
<dbReference type="SUPFAM" id="SSF88713">
    <property type="entry name" value="Glycoside hydrolase/deacetylase"/>
    <property type="match status" value="1"/>
</dbReference>
<comment type="caution">
    <text evidence="3">The sequence shown here is derived from an EMBL/GenBank/DDBJ whole genome shotgun (WGS) entry which is preliminary data.</text>
</comment>
<reference evidence="3 4" key="1">
    <citation type="submission" date="2024-09" db="EMBL/GenBank/DDBJ databases">
        <authorList>
            <person name="Sun Q."/>
            <person name="Mori K."/>
        </authorList>
    </citation>
    <scope>NUCLEOTIDE SEQUENCE [LARGE SCALE GENOMIC DNA]</scope>
    <source>
        <strain evidence="3 4">NCAIM B.02610</strain>
    </source>
</reference>
<dbReference type="Pfam" id="PF01522">
    <property type="entry name" value="Polysacc_deac_1"/>
    <property type="match status" value="1"/>
</dbReference>
<proteinExistence type="predicted"/>
<gene>
    <name evidence="3" type="ORF">ACFFHM_14825</name>
</gene>
<dbReference type="Pfam" id="PF07833">
    <property type="entry name" value="Cu_amine_oxidN1"/>
    <property type="match status" value="1"/>
</dbReference>
<dbReference type="InterPro" id="IPR012854">
    <property type="entry name" value="Cu_amine_oxidase-like_N"/>
</dbReference>
<dbReference type="PANTHER" id="PTHR10587">
    <property type="entry name" value="GLYCOSYL TRANSFERASE-RELATED"/>
    <property type="match status" value="1"/>
</dbReference>
<protein>
    <submittedName>
        <fullName evidence="3">Polysaccharide deacetylase family protein</fullName>
    </submittedName>
</protein>
<organism evidence="3 4">
    <name type="scientific">Halalkalibacter kiskunsagensis</name>
    <dbReference type="NCBI Taxonomy" id="1548599"/>
    <lineage>
        <taxon>Bacteria</taxon>
        <taxon>Bacillati</taxon>
        <taxon>Bacillota</taxon>
        <taxon>Bacilli</taxon>
        <taxon>Bacillales</taxon>
        <taxon>Bacillaceae</taxon>
        <taxon>Halalkalibacter</taxon>
    </lineage>
</organism>
<dbReference type="InterPro" id="IPR050248">
    <property type="entry name" value="Polysacc_deacetylase_ArnD"/>
</dbReference>
<dbReference type="Gene3D" id="3.20.20.370">
    <property type="entry name" value="Glycoside hydrolase/deacetylase"/>
    <property type="match status" value="1"/>
</dbReference>
<keyword evidence="4" id="KW-1185">Reference proteome</keyword>
<evidence type="ECO:0000256" key="1">
    <source>
        <dbReference type="SAM" id="SignalP"/>
    </source>
</evidence>
<evidence type="ECO:0000259" key="2">
    <source>
        <dbReference type="PROSITE" id="PS51677"/>
    </source>
</evidence>
<keyword evidence="1" id="KW-0732">Signal</keyword>
<feature type="signal peptide" evidence="1">
    <location>
        <begin position="1"/>
        <end position="36"/>
    </location>
</feature>
<sequence>MWKKSYFSTNAPKLCNRKTYLIFVLFLSFLSTTANAQESRLAEAPIMIDDKPITTKYIMREGHLLVPALFLKHTGAFVDWDEQYRSVVFRNRGTMFALPVGKKYSDDYVRGTWKRHSLPIETVEFNGEPFVPIVNVARKLGMDVRYDAALARTFITTNIDIQSNLIERGNMTEKLVALTFDDGPESRYTPQILDILKEKGAPATFFVMGKQIRQFPEEMKRIVNEGHGIANHTWNHPDLRRVWSQTVKEEIQSTQAEMAKVVGKQPDLFRPPFGAYSKSDIAVFNELGMRNIMWSVDTLDWSGLSGDEIVAIVNRDISPGGIILQHNFQAEARLLDGTVEALPQIIDDLRQKGYKFVTLQTLLSD</sequence>
<dbReference type="RefSeq" id="WP_335959606.1">
    <property type="nucleotide sequence ID" value="NZ_JAXBLX010000006.1"/>
</dbReference>
<dbReference type="InterPro" id="IPR036582">
    <property type="entry name" value="Mao_N_sf"/>
</dbReference>
<name>A0ABV6KI80_9BACI</name>
<accession>A0ABV6KI80</accession>
<dbReference type="InterPro" id="IPR002509">
    <property type="entry name" value="NODB_dom"/>
</dbReference>
<dbReference type="SUPFAM" id="SSF55383">
    <property type="entry name" value="Copper amine oxidase, domain N"/>
    <property type="match status" value="1"/>
</dbReference>